<dbReference type="PANTHER" id="PTHR30349:SF90">
    <property type="entry name" value="TYROSINE RECOMBINASE XERD"/>
    <property type="match status" value="1"/>
</dbReference>
<dbReference type="PROSITE" id="PS51898">
    <property type="entry name" value="TYR_RECOMBINASE"/>
    <property type="match status" value="1"/>
</dbReference>
<dbReference type="GO" id="GO:0006310">
    <property type="term" value="P:DNA recombination"/>
    <property type="evidence" value="ECO:0007669"/>
    <property type="project" value="InterPro"/>
</dbReference>
<dbReference type="InterPro" id="IPR050090">
    <property type="entry name" value="Tyrosine_recombinase_XerCD"/>
</dbReference>
<dbReference type="Gene3D" id="1.10.443.10">
    <property type="entry name" value="Intergrase catalytic core"/>
    <property type="match status" value="1"/>
</dbReference>
<accession>A0A126Q557</accession>
<dbReference type="RefSeq" id="WP_049588295.1">
    <property type="nucleotide sequence ID" value="NZ_CP014323.1"/>
</dbReference>
<proteinExistence type="predicted"/>
<evidence type="ECO:0000313" key="1">
    <source>
        <dbReference type="EMBL" id="AMJ99568.1"/>
    </source>
</evidence>
<sequence length="298" mass="33221">MNAACPYTLYLGRLAPNSQRSIASQLNSIADLLRWPEKKREMMYHKIDFQQASHIKALLIANGWSARSINRAITAIRSIVSVAVMSGLAPEIQLVQLRAISKVSHGAHDGKPLSVKQVQTLFAYLKQNTSVLGIRNYAVLATLLGTGLRRSELVALLLQDYVAGSALIVRKGKGNKSRTVHLPEWAQHALNEWLALRGKHKGYLFHRVARGGNIQHDTHLSSCAVYSLIRKSLSAIGIERVSPHDLRRTFITRLLEQNVDLNTVRQMAGHADISTTIMYDKRSEKVMQQAASLLSYKL</sequence>
<dbReference type="AlphaFoldDB" id="A0A126Q557"/>
<dbReference type="Pfam" id="PF00589">
    <property type="entry name" value="Phage_integrase"/>
    <property type="match status" value="1"/>
</dbReference>
<organism evidence="1 2">
    <name type="scientific">Alteromonas macleodii</name>
    <name type="common">Pseudoalteromonas macleodii</name>
    <dbReference type="NCBI Taxonomy" id="28108"/>
    <lineage>
        <taxon>Bacteria</taxon>
        <taxon>Pseudomonadati</taxon>
        <taxon>Pseudomonadota</taxon>
        <taxon>Gammaproteobacteria</taxon>
        <taxon>Alteromonadales</taxon>
        <taxon>Alteromonadaceae</taxon>
        <taxon>Alteromonas/Salinimonas group</taxon>
        <taxon>Alteromonas</taxon>
    </lineage>
</organism>
<dbReference type="InterPro" id="IPR013762">
    <property type="entry name" value="Integrase-like_cat_sf"/>
</dbReference>
<dbReference type="SUPFAM" id="SSF56349">
    <property type="entry name" value="DNA breaking-rejoining enzymes"/>
    <property type="match status" value="1"/>
</dbReference>
<dbReference type="OrthoDB" id="9795573at2"/>
<evidence type="ECO:0000313" key="2">
    <source>
        <dbReference type="Proteomes" id="UP000063991"/>
    </source>
</evidence>
<dbReference type="GO" id="GO:0003677">
    <property type="term" value="F:DNA binding"/>
    <property type="evidence" value="ECO:0007669"/>
    <property type="project" value="UniProtKB-UniRule"/>
</dbReference>
<dbReference type="EMBL" id="CP014323">
    <property type="protein sequence ID" value="AMJ99568.1"/>
    <property type="molecule type" value="Genomic_DNA"/>
</dbReference>
<dbReference type="CDD" id="cd00397">
    <property type="entry name" value="DNA_BRE_C"/>
    <property type="match status" value="1"/>
</dbReference>
<dbReference type="PANTHER" id="PTHR30349">
    <property type="entry name" value="PHAGE INTEGRASE-RELATED"/>
    <property type="match status" value="1"/>
</dbReference>
<name>A0A126Q557_ALTMA</name>
<dbReference type="GO" id="GO:0015074">
    <property type="term" value="P:DNA integration"/>
    <property type="evidence" value="ECO:0007669"/>
    <property type="project" value="InterPro"/>
</dbReference>
<reference evidence="1 2" key="1">
    <citation type="submission" date="2015-12" db="EMBL/GenBank/DDBJ databases">
        <authorList>
            <person name="Shamseldin A."/>
            <person name="Moawad H."/>
            <person name="Abd El-Rahim W.M."/>
            <person name="Sadowsky M.J."/>
        </authorList>
    </citation>
    <scope>NUCLEOTIDE SEQUENCE [LARGE SCALE GENOMIC DNA]</scope>
    <source>
        <strain evidence="1 2">D7</strain>
    </source>
</reference>
<dbReference type="InterPro" id="IPR002104">
    <property type="entry name" value="Integrase_catalytic"/>
</dbReference>
<dbReference type="InterPro" id="IPR011010">
    <property type="entry name" value="DNA_brk_join_enz"/>
</dbReference>
<gene>
    <name evidence="1" type="ORF">AVL55_16245</name>
</gene>
<protein>
    <submittedName>
        <fullName evidence="1">Integrase</fullName>
    </submittedName>
</protein>
<dbReference type="PROSITE" id="PS51900">
    <property type="entry name" value="CB"/>
    <property type="match status" value="1"/>
</dbReference>
<dbReference type="Proteomes" id="UP000063991">
    <property type="component" value="Chromosome"/>
</dbReference>
<dbReference type="InterPro" id="IPR044068">
    <property type="entry name" value="CB"/>
</dbReference>